<dbReference type="KEGG" id="ahal:FTX54_014365"/>
<feature type="transmembrane region" description="Helical" evidence="1">
    <location>
        <begin position="248"/>
        <end position="266"/>
    </location>
</feature>
<feature type="transmembrane region" description="Helical" evidence="1">
    <location>
        <begin position="144"/>
        <end position="165"/>
    </location>
</feature>
<dbReference type="AlphaFoldDB" id="A0A5C7F4P0"/>
<evidence type="ECO:0000313" key="4">
    <source>
        <dbReference type="Proteomes" id="UP000321816"/>
    </source>
</evidence>
<evidence type="ECO:0000256" key="1">
    <source>
        <dbReference type="SAM" id="Phobius"/>
    </source>
</evidence>
<dbReference type="InterPro" id="IPR007349">
    <property type="entry name" value="DUF418"/>
</dbReference>
<dbReference type="RefSeq" id="WP_147803769.1">
    <property type="nucleotide sequence ID" value="NZ_CP144914.1"/>
</dbReference>
<proteinExistence type="predicted"/>
<feature type="domain" description="DUF418" evidence="2">
    <location>
        <begin position="230"/>
        <end position="390"/>
    </location>
</feature>
<keyword evidence="1" id="KW-0812">Transmembrane</keyword>
<evidence type="ECO:0000259" key="2">
    <source>
        <dbReference type="Pfam" id="PF04235"/>
    </source>
</evidence>
<feature type="transmembrane region" description="Helical" evidence="1">
    <location>
        <begin position="55"/>
        <end position="86"/>
    </location>
</feature>
<feature type="transmembrane region" description="Helical" evidence="1">
    <location>
        <begin position="325"/>
        <end position="345"/>
    </location>
</feature>
<keyword evidence="4" id="KW-1185">Reference proteome</keyword>
<feature type="transmembrane region" description="Helical" evidence="1">
    <location>
        <begin position="122"/>
        <end position="137"/>
    </location>
</feature>
<feature type="transmembrane region" description="Helical" evidence="1">
    <location>
        <begin position="351"/>
        <end position="372"/>
    </location>
</feature>
<dbReference type="InterPro" id="IPR052529">
    <property type="entry name" value="Bact_Transport_Assoc"/>
</dbReference>
<dbReference type="EMBL" id="CP144914">
    <property type="protein sequence ID" value="WWD79566.1"/>
    <property type="molecule type" value="Genomic_DNA"/>
</dbReference>
<keyword evidence="1" id="KW-1133">Transmembrane helix</keyword>
<evidence type="ECO:0000313" key="3">
    <source>
        <dbReference type="EMBL" id="WWD79566.1"/>
    </source>
</evidence>
<feature type="transmembrane region" description="Helical" evidence="1">
    <location>
        <begin position="286"/>
        <end position="305"/>
    </location>
</feature>
<feature type="transmembrane region" description="Helical" evidence="1">
    <location>
        <begin position="207"/>
        <end position="228"/>
    </location>
</feature>
<protein>
    <submittedName>
        <fullName evidence="3">DUF418 domain-containing protein</fullName>
    </submittedName>
</protein>
<feature type="transmembrane region" description="Helical" evidence="1">
    <location>
        <begin position="12"/>
        <end position="35"/>
    </location>
</feature>
<reference evidence="3 4" key="1">
    <citation type="submission" date="2024-01" db="EMBL/GenBank/DDBJ databases">
        <title>Complete Genome Sequence of Alkalicoccus halolimnae BZ-SZ-XJ29T, a Moderately Halophilic Bacterium Isolated from a Salt Lake.</title>
        <authorList>
            <person name="Zhao B."/>
        </authorList>
    </citation>
    <scope>NUCLEOTIDE SEQUENCE [LARGE SCALE GENOMIC DNA]</scope>
    <source>
        <strain evidence="3 4">BZ-SZ-XJ29</strain>
    </source>
</reference>
<name>A0A5C7F4P0_9BACI</name>
<dbReference type="OrthoDB" id="9807744at2"/>
<dbReference type="Proteomes" id="UP000321816">
    <property type="component" value="Chromosome"/>
</dbReference>
<feature type="transmembrane region" description="Helical" evidence="1">
    <location>
        <begin position="98"/>
        <end position="116"/>
    </location>
</feature>
<dbReference type="PANTHER" id="PTHR30590:SF3">
    <property type="entry name" value="HYPOTHETICAL MEMBRANE SPANNING PROTEIN"/>
    <property type="match status" value="1"/>
</dbReference>
<accession>A0A5C7F4P0</accession>
<dbReference type="Pfam" id="PF04235">
    <property type="entry name" value="DUF418"/>
    <property type="match status" value="1"/>
</dbReference>
<keyword evidence="1" id="KW-0472">Membrane</keyword>
<gene>
    <name evidence="3" type="ORF">FTX54_014365</name>
</gene>
<organism evidence="3 4">
    <name type="scientific">Alkalicoccus halolimnae</name>
    <dbReference type="NCBI Taxonomy" id="1667239"/>
    <lineage>
        <taxon>Bacteria</taxon>
        <taxon>Bacillati</taxon>
        <taxon>Bacillota</taxon>
        <taxon>Bacilli</taxon>
        <taxon>Bacillales</taxon>
        <taxon>Bacillaceae</taxon>
        <taxon>Alkalicoccus</taxon>
    </lineage>
</organism>
<dbReference type="PANTHER" id="PTHR30590">
    <property type="entry name" value="INNER MEMBRANE PROTEIN"/>
    <property type="match status" value="1"/>
</dbReference>
<sequence length="401" mass="45530">MKQGDGRERMAVLDIIRGFALIGILVVNVHLMTSLSFYYMSFGMKQVPEAGTVDYWISLIVEFFVEGSFISIFSILFGIGFYLFMTKAKSKGWQEKKLFVRRLLILGLFGLGHLIFFWIGDILFYYAVSGFALLLFYKVKDRTLLIWSAILLTVFYTLYASQIFIPESFQQSMQTEGETAIAAASQAYSQAVSFEWWLFRLNVEVPLALGQVVFLIPYVLGLFLLGFYTARKGWFRNLSANRPLFKKIAAAGLVLALPFWAGMTYVRLQNDLGADMSAYFMYDLLLRLGALPLAMCYISIITLLVTSGKFTSFFKRIEAMGRMALTNYLSHTVLVVFFVHTTGLFGELPVWGNMLLAASVIMLQLWWSPLLLKKYQYGPLEALWRKGTYAGAVKTSLRKTG</sequence>